<gene>
    <name evidence="2" type="ORF">HKX06_20815</name>
</gene>
<name>A0A7Y2KTA6_SPHPI</name>
<keyword evidence="1" id="KW-0812">Transmembrane</keyword>
<comment type="caution">
    <text evidence="2">The sequence shown here is derived from an EMBL/GenBank/DDBJ whole genome shotgun (WGS) entry which is preliminary data.</text>
</comment>
<evidence type="ECO:0000313" key="3">
    <source>
        <dbReference type="Proteomes" id="UP000550136"/>
    </source>
</evidence>
<keyword evidence="1" id="KW-0472">Membrane</keyword>
<accession>A0A7Y2KTA6</accession>
<feature type="transmembrane region" description="Helical" evidence="1">
    <location>
        <begin position="45"/>
        <end position="63"/>
    </location>
</feature>
<protein>
    <submittedName>
        <fullName evidence="2">Uncharacterized protein</fullName>
    </submittedName>
</protein>
<dbReference type="EMBL" id="JABEOU010000064">
    <property type="protein sequence ID" value="NNG59787.1"/>
    <property type="molecule type" value="Genomic_DNA"/>
</dbReference>
<dbReference type="RefSeq" id="WP_170171021.1">
    <property type="nucleotide sequence ID" value="NZ_JABEOU010000064.1"/>
</dbReference>
<evidence type="ECO:0000313" key="2">
    <source>
        <dbReference type="EMBL" id="NNG59787.1"/>
    </source>
</evidence>
<organism evidence="2 3">
    <name type="scientific">Sphingomonas paucimobilis</name>
    <name type="common">Pseudomonas paucimobilis</name>
    <dbReference type="NCBI Taxonomy" id="13689"/>
    <lineage>
        <taxon>Bacteria</taxon>
        <taxon>Pseudomonadati</taxon>
        <taxon>Pseudomonadota</taxon>
        <taxon>Alphaproteobacteria</taxon>
        <taxon>Sphingomonadales</taxon>
        <taxon>Sphingomonadaceae</taxon>
        <taxon>Sphingomonas</taxon>
    </lineage>
</organism>
<proteinExistence type="predicted"/>
<reference evidence="2 3" key="1">
    <citation type="submission" date="2020-05" db="EMBL/GenBank/DDBJ databases">
        <title>Draft Genome Sequences of Sphingomonas sp. Isolated from the International Space Station.</title>
        <authorList>
            <person name="Bijlani S."/>
            <person name="Singh N.K."/>
            <person name="Mason C.E."/>
            <person name="Wang C.C."/>
            <person name="Venkateswaran K."/>
        </authorList>
    </citation>
    <scope>NUCLEOTIDE SEQUENCE [LARGE SCALE GENOMIC DNA]</scope>
    <source>
        <strain evidence="2 3">FKI-L5-BR-P1</strain>
    </source>
</reference>
<sequence>MAAPDNRITAGQAEMIAYSFLIVLIWLLRCALMGISQFIYDYQTLITGATALGAAYVAVRPVYAQLALMRTQSNAVMRDMLLQREAELRQAAAAINKHVGERLSDLGREYPWYEEDEDIRLTETQAHHYEQHISSAVTWLRLGYRWRDNPIVEGKRTVLTAKLDELIGKLGEIYFTAAHQQHDDDHSIDDAEWERLERRGEEAKTEIYPALAAAKAAMTDVLDAGGAELKAIDEQLRELDRALVRSRI</sequence>
<dbReference type="AlphaFoldDB" id="A0A7Y2KTA6"/>
<evidence type="ECO:0000256" key="1">
    <source>
        <dbReference type="SAM" id="Phobius"/>
    </source>
</evidence>
<dbReference type="Proteomes" id="UP000550136">
    <property type="component" value="Unassembled WGS sequence"/>
</dbReference>
<feature type="transmembrane region" description="Helical" evidence="1">
    <location>
        <begin position="16"/>
        <end position="39"/>
    </location>
</feature>
<keyword evidence="1" id="KW-1133">Transmembrane helix</keyword>